<evidence type="ECO:0000313" key="1">
    <source>
        <dbReference type="EMBL" id="MBH5143682.1"/>
    </source>
</evidence>
<comment type="caution">
    <text evidence="1">The sequence shown here is derived from an EMBL/GenBank/DDBJ whole genome shotgun (WGS) entry which is preliminary data.</text>
</comment>
<sequence>MTELSDQVTPGAEVLSKAERLEQLRRKMASIPARSDGTEPATPSVMLRPVDEREPTPIVATAQSALRMLPVPTPIGDLLPRGGLARGTVVSVDGAASVLIGLLATITAAGGHVAVIGMPGLGLLAFHEQGGDLAKIALVPQPKDAGIDCAAILLEGFDAVVLGLSGGAVTPSRGRAVTARARSKGSLLIVAEGQWDGPDLRISSRVSGYSGLSAGRGRVTGVQLDVAAAGKGFQQRTGRMEIRDESGQLRWATVDDTVIASTPPLRAAQ</sequence>
<proteinExistence type="predicted"/>
<evidence type="ECO:0000313" key="2">
    <source>
        <dbReference type="Proteomes" id="UP000627573"/>
    </source>
</evidence>
<name>A0A401NFA0_RHOER</name>
<organism evidence="1 2">
    <name type="scientific">Rhodococcus erythropolis</name>
    <name type="common">Arthrobacter picolinophilus</name>
    <dbReference type="NCBI Taxonomy" id="1833"/>
    <lineage>
        <taxon>Bacteria</taxon>
        <taxon>Bacillati</taxon>
        <taxon>Actinomycetota</taxon>
        <taxon>Actinomycetes</taxon>
        <taxon>Mycobacteriales</taxon>
        <taxon>Nocardiaceae</taxon>
        <taxon>Rhodococcus</taxon>
        <taxon>Rhodococcus erythropolis group</taxon>
    </lineage>
</organism>
<accession>A0A401NFA0</accession>
<dbReference type="AlphaFoldDB" id="A0A401NFA0"/>
<dbReference type="Proteomes" id="UP000627573">
    <property type="component" value="Unassembled WGS sequence"/>
</dbReference>
<dbReference type="EMBL" id="JAECSB010000043">
    <property type="protein sequence ID" value="MBH5143682.1"/>
    <property type="molecule type" value="Genomic_DNA"/>
</dbReference>
<gene>
    <name evidence="1" type="ORF">I3517_13800</name>
</gene>
<protein>
    <submittedName>
        <fullName evidence="1">Uncharacterized protein</fullName>
    </submittedName>
</protein>
<keyword evidence="2" id="KW-1185">Reference proteome</keyword>
<dbReference type="RefSeq" id="WP_029538937.1">
    <property type="nucleotide sequence ID" value="NZ_BHXB01000003.1"/>
</dbReference>
<reference evidence="1 2" key="1">
    <citation type="submission" date="2020-12" db="EMBL/GenBank/DDBJ databases">
        <title>Draft genome sequence of furan degrading bacterial strain FUR100.</title>
        <authorList>
            <person name="Woiski C."/>
        </authorList>
    </citation>
    <scope>NUCLEOTIDE SEQUENCE [LARGE SCALE GENOMIC DNA]</scope>
    <source>
        <strain evidence="1 2">FUR100</strain>
    </source>
</reference>